<comment type="caution">
    <text evidence="1">The sequence shown here is derived from an EMBL/GenBank/DDBJ whole genome shotgun (WGS) entry which is preliminary data.</text>
</comment>
<gene>
    <name evidence="1" type="ORF">Zm00014a_007488</name>
</gene>
<name>A0A3L6EID3_MAIZE</name>
<evidence type="ECO:0000313" key="2">
    <source>
        <dbReference type="Proteomes" id="UP000251960"/>
    </source>
</evidence>
<dbReference type="EMBL" id="NCVQ01000006">
    <property type="protein sequence ID" value="PWZ20243.1"/>
    <property type="molecule type" value="Genomic_DNA"/>
</dbReference>
<sequence>MRLTLSYKKRKKWPFMRPGRKQNKKEERGRSWIECSKRTGVKWRKHKERKLLSSSRKSWNDIWSWKGYKGKERKRCAERKWRRKKREPTS</sequence>
<proteinExistence type="predicted"/>
<dbReference type="AlphaFoldDB" id="A0A3L6EID3"/>
<protein>
    <submittedName>
        <fullName evidence="1">Uncharacterized protein</fullName>
    </submittedName>
</protein>
<evidence type="ECO:0000313" key="1">
    <source>
        <dbReference type="EMBL" id="PWZ20243.1"/>
    </source>
</evidence>
<reference evidence="1 2" key="1">
    <citation type="journal article" date="2018" name="Nat. Genet.">
        <title>Extensive intraspecific gene order and gene structural variations between Mo17 and other maize genomes.</title>
        <authorList>
            <person name="Sun S."/>
            <person name="Zhou Y."/>
            <person name="Chen J."/>
            <person name="Shi J."/>
            <person name="Zhao H."/>
            <person name="Zhao H."/>
            <person name="Song W."/>
            <person name="Zhang M."/>
            <person name="Cui Y."/>
            <person name="Dong X."/>
            <person name="Liu H."/>
            <person name="Ma X."/>
            <person name="Jiao Y."/>
            <person name="Wang B."/>
            <person name="Wei X."/>
            <person name="Stein J.C."/>
            <person name="Glaubitz J.C."/>
            <person name="Lu F."/>
            <person name="Yu G."/>
            <person name="Liang C."/>
            <person name="Fengler K."/>
            <person name="Li B."/>
            <person name="Rafalski A."/>
            <person name="Schnable P.S."/>
            <person name="Ware D.H."/>
            <person name="Buckler E.S."/>
            <person name="Lai J."/>
        </authorList>
    </citation>
    <scope>NUCLEOTIDE SEQUENCE [LARGE SCALE GENOMIC DNA]</scope>
    <source>
        <strain evidence="2">cv. Missouri 17</strain>
        <tissue evidence="1">Seedling</tissue>
    </source>
</reference>
<dbReference type="Proteomes" id="UP000251960">
    <property type="component" value="Chromosome 5"/>
</dbReference>
<organism evidence="1 2">
    <name type="scientific">Zea mays</name>
    <name type="common">Maize</name>
    <dbReference type="NCBI Taxonomy" id="4577"/>
    <lineage>
        <taxon>Eukaryota</taxon>
        <taxon>Viridiplantae</taxon>
        <taxon>Streptophyta</taxon>
        <taxon>Embryophyta</taxon>
        <taxon>Tracheophyta</taxon>
        <taxon>Spermatophyta</taxon>
        <taxon>Magnoliopsida</taxon>
        <taxon>Liliopsida</taxon>
        <taxon>Poales</taxon>
        <taxon>Poaceae</taxon>
        <taxon>PACMAD clade</taxon>
        <taxon>Panicoideae</taxon>
        <taxon>Andropogonodae</taxon>
        <taxon>Andropogoneae</taxon>
        <taxon>Tripsacinae</taxon>
        <taxon>Zea</taxon>
    </lineage>
</organism>
<accession>A0A3L6EID3</accession>